<feature type="transmembrane region" description="Helical" evidence="2">
    <location>
        <begin position="37"/>
        <end position="57"/>
    </location>
</feature>
<keyword evidence="4" id="KW-1185">Reference proteome</keyword>
<feature type="region of interest" description="Disordered" evidence="1">
    <location>
        <begin position="62"/>
        <end position="83"/>
    </location>
</feature>
<evidence type="ECO:0000256" key="1">
    <source>
        <dbReference type="SAM" id="MobiDB-lite"/>
    </source>
</evidence>
<comment type="caution">
    <text evidence="3">The sequence shown here is derived from an EMBL/GenBank/DDBJ whole genome shotgun (WGS) entry which is preliminary data.</text>
</comment>
<evidence type="ECO:0000256" key="2">
    <source>
        <dbReference type="SAM" id="Phobius"/>
    </source>
</evidence>
<evidence type="ECO:0000313" key="4">
    <source>
        <dbReference type="Proteomes" id="UP000192707"/>
    </source>
</evidence>
<sequence length="183" mass="18555">MVGDLPSSHREGQAGPPPSGIWPPPHSPQSASRPRPWLAVAVALTGAVAVAALVVALTRPTASHPPATGAATPTHTPAETAAAQQQLCDMYKLAAQSVQVDTAGTDKALARIATTNGALMLDIGASNPALDANHRNTARALEAAYLTVTAKSSYGVATEAEFQSALDDVIAKDTAMKKVCGGG</sequence>
<feature type="compositionally biased region" description="Pro residues" evidence="1">
    <location>
        <begin position="15"/>
        <end position="27"/>
    </location>
</feature>
<gene>
    <name evidence="3" type="ORF">BST14_12005</name>
</gene>
<keyword evidence="2" id="KW-0812">Transmembrane</keyword>
<accession>A0A1W9ZHA4</accession>
<organism evidence="3 4">
    <name type="scientific">Mycobacterium arosiense ATCC BAA-1401 = DSM 45069</name>
    <dbReference type="NCBI Taxonomy" id="1265311"/>
    <lineage>
        <taxon>Bacteria</taxon>
        <taxon>Bacillati</taxon>
        <taxon>Actinomycetota</taxon>
        <taxon>Actinomycetes</taxon>
        <taxon>Mycobacteriales</taxon>
        <taxon>Mycobacteriaceae</taxon>
        <taxon>Mycobacterium</taxon>
        <taxon>Mycobacterium avium complex (MAC)</taxon>
    </lineage>
</organism>
<proteinExistence type="predicted"/>
<keyword evidence="2" id="KW-0472">Membrane</keyword>
<dbReference type="AlphaFoldDB" id="A0A1W9ZHA4"/>
<feature type="region of interest" description="Disordered" evidence="1">
    <location>
        <begin position="1"/>
        <end position="33"/>
    </location>
</feature>
<dbReference type="Proteomes" id="UP000192707">
    <property type="component" value="Unassembled WGS sequence"/>
</dbReference>
<evidence type="ECO:0008006" key="5">
    <source>
        <dbReference type="Google" id="ProtNLM"/>
    </source>
</evidence>
<keyword evidence="2" id="KW-1133">Transmembrane helix</keyword>
<dbReference type="EMBL" id="MVHG01000023">
    <property type="protein sequence ID" value="ORA15395.1"/>
    <property type="molecule type" value="Genomic_DNA"/>
</dbReference>
<reference evidence="3 4" key="1">
    <citation type="submission" date="2016-12" db="EMBL/GenBank/DDBJ databases">
        <title>The new phylogeny of genus Mycobacterium.</title>
        <authorList>
            <person name="Tortoli E."/>
            <person name="Trovato A."/>
            <person name="Cirillo D.M."/>
        </authorList>
    </citation>
    <scope>NUCLEOTIDE SEQUENCE [LARGE SCALE GENOMIC DNA]</scope>
    <source>
        <strain evidence="3 4">DSM 45069</strain>
    </source>
</reference>
<protein>
    <recommendedName>
        <fullName evidence="5">Alanine and proline rich membrane protein</fullName>
    </recommendedName>
</protein>
<evidence type="ECO:0000313" key="3">
    <source>
        <dbReference type="EMBL" id="ORA15395.1"/>
    </source>
</evidence>
<name>A0A1W9ZHA4_MYCAI</name>
<dbReference type="RefSeq" id="WP_083064688.1">
    <property type="nucleotide sequence ID" value="NZ_MVHG01000023.1"/>
</dbReference>
<dbReference type="OrthoDB" id="4752889at2"/>